<evidence type="ECO:0000313" key="1">
    <source>
        <dbReference type="EMBL" id="GAH35943.1"/>
    </source>
</evidence>
<reference evidence="1" key="1">
    <citation type="journal article" date="2014" name="Front. Microbiol.">
        <title>High frequency of phylogenetically diverse reductive dehalogenase-homologous genes in deep subseafloor sedimentary metagenomes.</title>
        <authorList>
            <person name="Kawai M."/>
            <person name="Futagami T."/>
            <person name="Toyoda A."/>
            <person name="Takaki Y."/>
            <person name="Nishi S."/>
            <person name="Hori S."/>
            <person name="Arai W."/>
            <person name="Tsubouchi T."/>
            <person name="Morono Y."/>
            <person name="Uchiyama I."/>
            <person name="Ito T."/>
            <person name="Fujiyama A."/>
            <person name="Inagaki F."/>
            <person name="Takami H."/>
        </authorList>
    </citation>
    <scope>NUCLEOTIDE SEQUENCE</scope>
    <source>
        <strain evidence="1">Expedition CK06-06</strain>
    </source>
</reference>
<protein>
    <recommendedName>
        <fullName evidence="2">Type IX secretion system membrane protein PorP/SprF</fullName>
    </recommendedName>
</protein>
<sequence length="223" mass="25789">VGIGGYIFNDRTGIIDRTGFQLTYAYHIPFATSQLSFGLSVNVFQFNLDKDNITLYDESDPFMLSYNNTMFIPDAGFGVYYTDLDYNIGFSVSQLFRSSLKIGRNSDYMILRHYYLTGSYKFDLRNDYIFQPSVLFKTSDQLRSFQADINVLIYNQAFWGGITYRTSNSIIFIAGLKVDQYYFGYAVDLELNKIQNHNFGSHEIVAGIKFGGTPRRYPWLNRK</sequence>
<dbReference type="Pfam" id="PF11751">
    <property type="entry name" value="PorP_SprF"/>
    <property type="match status" value="1"/>
</dbReference>
<dbReference type="AlphaFoldDB" id="X1GSF2"/>
<evidence type="ECO:0008006" key="2">
    <source>
        <dbReference type="Google" id="ProtNLM"/>
    </source>
</evidence>
<proteinExistence type="predicted"/>
<comment type="caution">
    <text evidence="1">The sequence shown here is derived from an EMBL/GenBank/DDBJ whole genome shotgun (WGS) entry which is preliminary data.</text>
</comment>
<feature type="non-terminal residue" evidence="1">
    <location>
        <position position="1"/>
    </location>
</feature>
<dbReference type="NCBIfam" id="TIGR03519">
    <property type="entry name" value="T9SS_PorP_fam"/>
    <property type="match status" value="1"/>
</dbReference>
<dbReference type="EMBL" id="BARU01012008">
    <property type="protein sequence ID" value="GAH35943.1"/>
    <property type="molecule type" value="Genomic_DNA"/>
</dbReference>
<accession>X1GSF2</accession>
<dbReference type="InterPro" id="IPR019861">
    <property type="entry name" value="PorP/SprF_Bacteroidetes"/>
</dbReference>
<organism evidence="1">
    <name type="scientific">marine sediment metagenome</name>
    <dbReference type="NCBI Taxonomy" id="412755"/>
    <lineage>
        <taxon>unclassified sequences</taxon>
        <taxon>metagenomes</taxon>
        <taxon>ecological metagenomes</taxon>
    </lineage>
</organism>
<name>X1GSF2_9ZZZZ</name>
<gene>
    <name evidence="1" type="ORF">S03H2_22333</name>
</gene>